<gene>
    <name evidence="2" type="ORF">BGO89_07290</name>
</gene>
<dbReference type="Gene3D" id="3.40.30.10">
    <property type="entry name" value="Glutaredoxin"/>
    <property type="match status" value="1"/>
</dbReference>
<dbReference type="Proteomes" id="UP000184233">
    <property type="component" value="Unassembled WGS sequence"/>
</dbReference>
<protein>
    <recommendedName>
        <fullName evidence="1">Thioredoxin domain-containing protein</fullName>
    </recommendedName>
</protein>
<accession>A0A1M3KZ50</accession>
<feature type="domain" description="Thioredoxin" evidence="1">
    <location>
        <begin position="17"/>
        <end position="163"/>
    </location>
</feature>
<dbReference type="EMBL" id="MKVH01000021">
    <property type="protein sequence ID" value="OJX57766.1"/>
    <property type="molecule type" value="Genomic_DNA"/>
</dbReference>
<organism evidence="2 3">
    <name type="scientific">Candidatus Kapaibacterium thiocyanatum</name>
    <dbReference type="NCBI Taxonomy" id="1895771"/>
    <lineage>
        <taxon>Bacteria</taxon>
        <taxon>Pseudomonadati</taxon>
        <taxon>Candidatus Kapaibacteriota</taxon>
        <taxon>Candidatus Kapaibacteriia</taxon>
        <taxon>Candidatus Kapaibacteriales</taxon>
        <taxon>Candidatus Kapaibacteriaceae</taxon>
        <taxon>Candidatus Kapaibacterium</taxon>
    </lineage>
</organism>
<comment type="caution">
    <text evidence="2">The sequence shown here is derived from an EMBL/GenBank/DDBJ whole genome shotgun (WGS) entry which is preliminary data.</text>
</comment>
<evidence type="ECO:0000313" key="3">
    <source>
        <dbReference type="Proteomes" id="UP000184233"/>
    </source>
</evidence>
<dbReference type="PANTHER" id="PTHR42852">
    <property type="entry name" value="THIOL:DISULFIDE INTERCHANGE PROTEIN DSBE"/>
    <property type="match status" value="1"/>
</dbReference>
<dbReference type="SUPFAM" id="SSF52833">
    <property type="entry name" value="Thioredoxin-like"/>
    <property type="match status" value="1"/>
</dbReference>
<evidence type="ECO:0000259" key="1">
    <source>
        <dbReference type="PROSITE" id="PS51352"/>
    </source>
</evidence>
<dbReference type="GO" id="GO:0016491">
    <property type="term" value="F:oxidoreductase activity"/>
    <property type="evidence" value="ECO:0007669"/>
    <property type="project" value="InterPro"/>
</dbReference>
<evidence type="ECO:0000313" key="2">
    <source>
        <dbReference type="EMBL" id="OJX57766.1"/>
    </source>
</evidence>
<dbReference type="PROSITE" id="PS51352">
    <property type="entry name" value="THIOREDOXIN_2"/>
    <property type="match status" value="1"/>
</dbReference>
<dbReference type="InterPro" id="IPR036249">
    <property type="entry name" value="Thioredoxin-like_sf"/>
</dbReference>
<dbReference type="InterPro" id="IPR013766">
    <property type="entry name" value="Thioredoxin_domain"/>
</dbReference>
<sequence length="166" mass="18456">MSRIPSLIVVLVLCHIVAVRASVPAISLSQLEDRIEAAGDTTLVINFWATWCKPCVAELPHFDKVSRSMEADGAKVKVILVSLDSPKDLGNKVEPFVVRRGLHPDVVLLNEAKAHLWIDRVDPSWSGAIPATLIVNHAAGKRAFHEREFTYKELQQTIQSFQKGLR</sequence>
<dbReference type="STRING" id="1895771.BGO89_07290"/>
<dbReference type="AlphaFoldDB" id="A0A1M3KZ50"/>
<dbReference type="Pfam" id="PF00578">
    <property type="entry name" value="AhpC-TSA"/>
    <property type="match status" value="1"/>
</dbReference>
<dbReference type="GO" id="GO:0016209">
    <property type="term" value="F:antioxidant activity"/>
    <property type="evidence" value="ECO:0007669"/>
    <property type="project" value="InterPro"/>
</dbReference>
<dbReference type="CDD" id="cd02966">
    <property type="entry name" value="TlpA_like_family"/>
    <property type="match status" value="1"/>
</dbReference>
<dbReference type="InterPro" id="IPR000866">
    <property type="entry name" value="AhpC/TSA"/>
</dbReference>
<dbReference type="PANTHER" id="PTHR42852:SF17">
    <property type="entry name" value="THIOREDOXIN-LIKE PROTEIN HI_1115"/>
    <property type="match status" value="1"/>
</dbReference>
<name>A0A1M3KZ50_9BACT</name>
<proteinExistence type="predicted"/>
<reference evidence="2 3" key="1">
    <citation type="submission" date="2016-09" db="EMBL/GenBank/DDBJ databases">
        <title>Genome-resolved meta-omics ties microbial dynamics to process performance in biotechnology for thiocyanate degradation.</title>
        <authorList>
            <person name="Kantor R.S."/>
            <person name="Huddy R.J."/>
            <person name="Iyer R."/>
            <person name="Thomas B.C."/>
            <person name="Brown C.T."/>
            <person name="Anantharaman K."/>
            <person name="Tringe S."/>
            <person name="Hettich R.L."/>
            <person name="Harrison S.T."/>
            <person name="Banfield J.F."/>
        </authorList>
    </citation>
    <scope>NUCLEOTIDE SEQUENCE [LARGE SCALE GENOMIC DNA]</scope>
    <source>
        <strain evidence="2">59-99</strain>
    </source>
</reference>
<dbReference type="InterPro" id="IPR050553">
    <property type="entry name" value="Thioredoxin_ResA/DsbE_sf"/>
</dbReference>